<evidence type="ECO:0000256" key="1">
    <source>
        <dbReference type="ARBA" id="ARBA00004236"/>
    </source>
</evidence>
<dbReference type="CDD" id="cd11386">
    <property type="entry name" value="MCP_signal"/>
    <property type="match status" value="1"/>
</dbReference>
<evidence type="ECO:0000259" key="9">
    <source>
        <dbReference type="PROSITE" id="PS50885"/>
    </source>
</evidence>
<evidence type="ECO:0000256" key="3">
    <source>
        <dbReference type="ARBA" id="ARBA00023136"/>
    </source>
</evidence>
<dbReference type="Pfam" id="PF00672">
    <property type="entry name" value="HAMP"/>
    <property type="match status" value="1"/>
</dbReference>
<keyword evidence="7" id="KW-1133">Transmembrane helix</keyword>
<comment type="caution">
    <text evidence="10">The sequence shown here is derived from an EMBL/GenBank/DDBJ whole genome shotgun (WGS) entry which is preliminary data.</text>
</comment>
<dbReference type="InterPro" id="IPR004089">
    <property type="entry name" value="MCPsignal_dom"/>
</dbReference>
<evidence type="ECO:0000259" key="8">
    <source>
        <dbReference type="PROSITE" id="PS50111"/>
    </source>
</evidence>
<dbReference type="InterPro" id="IPR024478">
    <property type="entry name" value="HlyB_4HB_MCP"/>
</dbReference>
<dbReference type="Pfam" id="PF00015">
    <property type="entry name" value="MCPsignal"/>
    <property type="match status" value="1"/>
</dbReference>
<evidence type="ECO:0000313" key="10">
    <source>
        <dbReference type="EMBL" id="MEL5987844.1"/>
    </source>
</evidence>
<gene>
    <name evidence="10" type="ORF">AAF454_05390</name>
</gene>
<comment type="subcellular location">
    <subcellularLocation>
        <location evidence="1">Cell membrane</location>
    </subcellularLocation>
</comment>
<proteinExistence type="inferred from homology"/>
<dbReference type="PANTHER" id="PTHR32089:SF112">
    <property type="entry name" value="LYSOZYME-LIKE PROTEIN-RELATED"/>
    <property type="match status" value="1"/>
</dbReference>
<evidence type="ECO:0000256" key="6">
    <source>
        <dbReference type="PROSITE-ProRule" id="PRU00284"/>
    </source>
</evidence>
<dbReference type="SMART" id="SM00283">
    <property type="entry name" value="MA"/>
    <property type="match status" value="1"/>
</dbReference>
<reference evidence="10 11" key="1">
    <citation type="submission" date="2024-04" db="EMBL/GenBank/DDBJ databases">
        <authorList>
            <person name="Wu Y.S."/>
            <person name="Zhang L."/>
        </authorList>
    </citation>
    <scope>NUCLEOTIDE SEQUENCE [LARGE SCALE GENOMIC DNA]</scope>
    <source>
        <strain evidence="10 11">KG-01</strain>
    </source>
</reference>
<dbReference type="Proteomes" id="UP001398420">
    <property type="component" value="Unassembled WGS sequence"/>
</dbReference>
<name>A0ABU9LJC6_9BACL</name>
<dbReference type="EMBL" id="JBCEWA010000003">
    <property type="protein sequence ID" value="MEL5987844.1"/>
    <property type="molecule type" value="Genomic_DNA"/>
</dbReference>
<accession>A0ABU9LJC6</accession>
<keyword evidence="7" id="KW-0812">Transmembrane</keyword>
<evidence type="ECO:0000256" key="5">
    <source>
        <dbReference type="ARBA" id="ARBA00029447"/>
    </source>
</evidence>
<dbReference type="InterPro" id="IPR003660">
    <property type="entry name" value="HAMP_dom"/>
</dbReference>
<organism evidence="10 11">
    <name type="scientific">Kurthia gibsonii</name>
    <dbReference type="NCBI Taxonomy" id="33946"/>
    <lineage>
        <taxon>Bacteria</taxon>
        <taxon>Bacillati</taxon>
        <taxon>Bacillota</taxon>
        <taxon>Bacilli</taxon>
        <taxon>Bacillales</taxon>
        <taxon>Caryophanaceae</taxon>
        <taxon>Kurthia</taxon>
    </lineage>
</organism>
<feature type="domain" description="HAMP" evidence="9">
    <location>
        <begin position="205"/>
        <end position="258"/>
    </location>
</feature>
<dbReference type="PANTHER" id="PTHR32089">
    <property type="entry name" value="METHYL-ACCEPTING CHEMOTAXIS PROTEIN MCPB"/>
    <property type="match status" value="1"/>
</dbReference>
<evidence type="ECO:0000256" key="2">
    <source>
        <dbReference type="ARBA" id="ARBA00022475"/>
    </source>
</evidence>
<sequence>MKWTINRKLFGGFIVVLAILVAITTLSFYELNNINKQYTELLSDKVQKTMDVKDLQINVKQEITSMRGYLLTGDQQQLNTNQKAQDSFQALYNNLESNFKNPEGRKLLTDLGTTEKEFRDFTADAFALKAENKTKEYTQLVATTGRDIALKFDDQVSKLMDHQNKLLQMDNKTTTSKVKTISIQLIILGVIAILLGIGIALFIGRLIARPITYIASASKRIAEGDLNGQDIEIKNNDEIGELATSFNTMKGNLRRLIEQVNMNSQQVASASEQLTAGAEQTKRATEQITASIQDVANGAEEQGQGANESSHAMREMAIGIQRVAETTSAVSELAVETSHEASRGNQSIQKVNTQMNSISSAVDNSATVIKDLGEHSKEIGKIIEVITSIADQTNLLALNAAIEAARAGEHGKGFAVVAEEVRKLAEQSKESADQIIKLIQRIQSSTDHAVNVMEKGTDEVKEGLAVVLEAKEGFEKIRQLIEEVTVQTQEASAVSEEMSASVEEVDASIEEIAHIAQASAANIQNVASASEEQLASMEEISSSASNLSRMAEELQNHVRQFKV</sequence>
<dbReference type="Pfam" id="PF12729">
    <property type="entry name" value="4HB_MCP_1"/>
    <property type="match status" value="1"/>
</dbReference>
<protein>
    <submittedName>
        <fullName evidence="10">Methyl-accepting chemotaxis protein</fullName>
    </submittedName>
</protein>
<dbReference type="PROSITE" id="PS50111">
    <property type="entry name" value="CHEMOTAXIS_TRANSDUC_2"/>
    <property type="match status" value="1"/>
</dbReference>
<keyword evidence="2" id="KW-1003">Cell membrane</keyword>
<evidence type="ECO:0000256" key="4">
    <source>
        <dbReference type="ARBA" id="ARBA00023224"/>
    </source>
</evidence>
<dbReference type="Gene3D" id="6.10.340.10">
    <property type="match status" value="1"/>
</dbReference>
<dbReference type="SUPFAM" id="SSF58104">
    <property type="entry name" value="Methyl-accepting chemotaxis protein (MCP) signaling domain"/>
    <property type="match status" value="1"/>
</dbReference>
<feature type="domain" description="Methyl-accepting transducer" evidence="8">
    <location>
        <begin position="277"/>
        <end position="513"/>
    </location>
</feature>
<feature type="transmembrane region" description="Helical" evidence="7">
    <location>
        <begin position="181"/>
        <end position="203"/>
    </location>
</feature>
<keyword evidence="11" id="KW-1185">Reference proteome</keyword>
<dbReference type="CDD" id="cd06225">
    <property type="entry name" value="HAMP"/>
    <property type="match status" value="1"/>
</dbReference>
<comment type="similarity">
    <text evidence="5">Belongs to the methyl-accepting chemotaxis (MCP) protein family.</text>
</comment>
<evidence type="ECO:0000313" key="11">
    <source>
        <dbReference type="Proteomes" id="UP001398420"/>
    </source>
</evidence>
<keyword evidence="3 7" id="KW-0472">Membrane</keyword>
<dbReference type="Gene3D" id="1.10.287.950">
    <property type="entry name" value="Methyl-accepting chemotaxis protein"/>
    <property type="match status" value="1"/>
</dbReference>
<dbReference type="SMART" id="SM00304">
    <property type="entry name" value="HAMP"/>
    <property type="match status" value="2"/>
</dbReference>
<evidence type="ECO:0000256" key="7">
    <source>
        <dbReference type="SAM" id="Phobius"/>
    </source>
</evidence>
<dbReference type="PROSITE" id="PS50885">
    <property type="entry name" value="HAMP"/>
    <property type="match status" value="1"/>
</dbReference>
<keyword evidence="4 6" id="KW-0807">Transducer</keyword>
<dbReference type="RefSeq" id="WP_342302756.1">
    <property type="nucleotide sequence ID" value="NZ_JBCEWA010000003.1"/>
</dbReference>
<feature type="transmembrane region" description="Helical" evidence="7">
    <location>
        <begin position="9"/>
        <end position="29"/>
    </location>
</feature>